<evidence type="ECO:0000313" key="12">
    <source>
        <dbReference type="Proteomes" id="UP000694404"/>
    </source>
</evidence>
<comment type="subcellular location">
    <subcellularLocation>
        <location evidence="1">Membrane</location>
        <topology evidence="1">Multi-pass membrane protein</topology>
    </subcellularLocation>
</comment>
<evidence type="ECO:0000256" key="2">
    <source>
        <dbReference type="ARBA" id="ARBA00022692"/>
    </source>
</evidence>
<accession>A0A8C0INE2</accession>
<dbReference type="Gene3D" id="1.20.1070.10">
    <property type="entry name" value="Rhodopsin 7-helix transmembrane proteins"/>
    <property type="match status" value="1"/>
</dbReference>
<evidence type="ECO:0000256" key="1">
    <source>
        <dbReference type="ARBA" id="ARBA00004141"/>
    </source>
</evidence>
<evidence type="ECO:0000256" key="3">
    <source>
        <dbReference type="ARBA" id="ARBA00022725"/>
    </source>
</evidence>
<evidence type="ECO:0000256" key="8">
    <source>
        <dbReference type="ARBA" id="ARBA00023224"/>
    </source>
</evidence>
<evidence type="ECO:0000256" key="5">
    <source>
        <dbReference type="ARBA" id="ARBA00023040"/>
    </source>
</evidence>
<keyword evidence="5" id="KW-0297">G-protein coupled receptor</keyword>
<dbReference type="Pfam" id="PF13853">
    <property type="entry name" value="7tm_4"/>
    <property type="match status" value="1"/>
</dbReference>
<dbReference type="OMA" id="HEMILAM"/>
<evidence type="ECO:0000256" key="9">
    <source>
        <dbReference type="SAM" id="Phobius"/>
    </source>
</evidence>
<dbReference type="InterPro" id="IPR000725">
    <property type="entry name" value="Olfact_rcpt"/>
</dbReference>
<evidence type="ECO:0000256" key="4">
    <source>
        <dbReference type="ARBA" id="ARBA00022989"/>
    </source>
</evidence>
<feature type="transmembrane region" description="Helical" evidence="9">
    <location>
        <begin position="236"/>
        <end position="259"/>
    </location>
</feature>
<reference evidence="11" key="1">
    <citation type="submission" date="2025-08" db="UniProtKB">
        <authorList>
            <consortium name="Ensembl"/>
        </authorList>
    </citation>
    <scope>IDENTIFICATION</scope>
</reference>
<keyword evidence="6 9" id="KW-0472">Membrane</keyword>
<dbReference type="InterPro" id="IPR050427">
    <property type="entry name" value="Olfactory_Receptors"/>
</dbReference>
<dbReference type="PRINTS" id="PR00237">
    <property type="entry name" value="GPCRRHODOPSN"/>
</dbReference>
<dbReference type="CDD" id="cd15936">
    <property type="entry name" value="7tmA_OR4D-like"/>
    <property type="match status" value="1"/>
</dbReference>
<protein>
    <recommendedName>
        <fullName evidence="10">G-protein coupled receptors family 1 profile domain-containing protein</fullName>
    </recommendedName>
</protein>
<dbReference type="Ensembl" id="ENSCABT00000008234.1">
    <property type="protein sequence ID" value="ENSCABP00000007530.1"/>
    <property type="gene ID" value="ENSCABG00000005691.1"/>
</dbReference>
<reference evidence="11" key="2">
    <citation type="submission" date="2025-09" db="UniProtKB">
        <authorList>
            <consortium name="Ensembl"/>
        </authorList>
    </citation>
    <scope>IDENTIFICATION</scope>
</reference>
<keyword evidence="2 9" id="KW-0812">Transmembrane</keyword>
<keyword evidence="7" id="KW-0675">Receptor</keyword>
<dbReference type="GeneID" id="116839021"/>
<keyword evidence="3" id="KW-0552">Olfaction</keyword>
<dbReference type="RefSeq" id="XP_032660554.1">
    <property type="nucleotide sequence ID" value="XM_032804663.2"/>
</dbReference>
<keyword evidence="8" id="KW-0807">Transducer</keyword>
<name>A0A8C0INE2_CHEAB</name>
<proteinExistence type="predicted"/>
<dbReference type="KEGG" id="cabi:116839021"/>
<dbReference type="FunFam" id="1.20.1070.10:FF:000007">
    <property type="entry name" value="Olfactory receptor"/>
    <property type="match status" value="1"/>
</dbReference>
<dbReference type="PROSITE" id="PS50262">
    <property type="entry name" value="G_PROTEIN_RECEP_F1_2"/>
    <property type="match status" value="1"/>
</dbReference>
<evidence type="ECO:0000259" key="10">
    <source>
        <dbReference type="PROSITE" id="PS50262"/>
    </source>
</evidence>
<dbReference type="GO" id="GO:0004984">
    <property type="term" value="F:olfactory receptor activity"/>
    <property type="evidence" value="ECO:0007669"/>
    <property type="project" value="InterPro"/>
</dbReference>
<feature type="transmembrane region" description="Helical" evidence="9">
    <location>
        <begin position="141"/>
        <end position="165"/>
    </location>
</feature>
<feature type="transmembrane region" description="Helical" evidence="9">
    <location>
        <begin position="99"/>
        <end position="121"/>
    </location>
</feature>
<evidence type="ECO:0000256" key="6">
    <source>
        <dbReference type="ARBA" id="ARBA00023136"/>
    </source>
</evidence>
<organism evidence="11 12">
    <name type="scientific">Chelonoidis abingdonii</name>
    <name type="common">Abingdon island giant tortoise</name>
    <name type="synonym">Testudo abingdonii</name>
    <dbReference type="NCBI Taxonomy" id="106734"/>
    <lineage>
        <taxon>Eukaryota</taxon>
        <taxon>Metazoa</taxon>
        <taxon>Chordata</taxon>
        <taxon>Craniata</taxon>
        <taxon>Vertebrata</taxon>
        <taxon>Euteleostomi</taxon>
        <taxon>Archelosauria</taxon>
        <taxon>Testudinata</taxon>
        <taxon>Testudines</taxon>
        <taxon>Cryptodira</taxon>
        <taxon>Durocryptodira</taxon>
        <taxon>Testudinoidea</taxon>
        <taxon>Testudinidae</taxon>
        <taxon>Chelonoidis</taxon>
    </lineage>
</organism>
<dbReference type="SUPFAM" id="SSF81321">
    <property type="entry name" value="Family A G protein-coupled receptor-like"/>
    <property type="match status" value="1"/>
</dbReference>
<dbReference type="PANTHER" id="PTHR48002">
    <property type="entry name" value="OLFACTORY RECEPTOR"/>
    <property type="match status" value="1"/>
</dbReference>
<dbReference type="InterPro" id="IPR000276">
    <property type="entry name" value="GPCR_Rhodpsn"/>
</dbReference>
<dbReference type="GeneTree" id="ENSGT00940000165513"/>
<keyword evidence="12" id="KW-1185">Reference proteome</keyword>
<dbReference type="GO" id="GO:0005886">
    <property type="term" value="C:plasma membrane"/>
    <property type="evidence" value="ECO:0007669"/>
    <property type="project" value="UniProtKB-ARBA"/>
</dbReference>
<feature type="transmembrane region" description="Helical" evidence="9">
    <location>
        <begin position="271"/>
        <end position="290"/>
    </location>
</feature>
<dbReference type="GO" id="GO:0004930">
    <property type="term" value="F:G protein-coupled receptor activity"/>
    <property type="evidence" value="ECO:0007669"/>
    <property type="project" value="UniProtKB-KW"/>
</dbReference>
<dbReference type="PRINTS" id="PR00245">
    <property type="entry name" value="OLFACTORYR"/>
</dbReference>
<feature type="transmembrane region" description="Helical" evidence="9">
    <location>
        <begin position="26"/>
        <end position="48"/>
    </location>
</feature>
<dbReference type="AlphaFoldDB" id="A0A8C0INE2"/>
<feature type="domain" description="G-protein coupled receptors family 1 profile" evidence="10">
    <location>
        <begin position="42"/>
        <end position="288"/>
    </location>
</feature>
<evidence type="ECO:0000313" key="11">
    <source>
        <dbReference type="Ensembl" id="ENSCABP00000007530.1"/>
    </source>
</evidence>
<keyword evidence="3" id="KW-0716">Sensory transduction</keyword>
<feature type="transmembrane region" description="Helical" evidence="9">
    <location>
        <begin position="201"/>
        <end position="224"/>
    </location>
</feature>
<gene>
    <name evidence="11" type="primary">LOC116839021</name>
</gene>
<keyword evidence="4 9" id="KW-1133">Transmembrane helix</keyword>
<dbReference type="InterPro" id="IPR017452">
    <property type="entry name" value="GPCR_Rhodpsn_7TM"/>
</dbReference>
<evidence type="ECO:0000256" key="7">
    <source>
        <dbReference type="ARBA" id="ARBA00023170"/>
    </source>
</evidence>
<dbReference type="Proteomes" id="UP000694404">
    <property type="component" value="Unplaced"/>
</dbReference>
<dbReference type="SMART" id="SM01381">
    <property type="entry name" value="7TM_GPCR_Srsx"/>
    <property type="match status" value="1"/>
</dbReference>
<sequence length="320" mass="35905">MDPQNLTTTVTEFVLLGLTQNHQLKYFLFIFFLIVYIATWLGNFIIIITVITDHQLHTPMYFLLANLAFMDVSESSVNAPNLLSGLLSKRKTISFNECILQMFFLHFIAGAMVSLLVVMAADRYVAIYKPLRYITILNRGVCVGLVALSCLGGLAHSAVQIGLLIQLPFCGPNILDNFYCDVPQVIKLACADTHVVELQMVFSGGVLLIVQLICLLISYTIILVKIRTHVTEGKGKALSTCGAQIIVVCLIFIPSIFIYARPFKEFTVDKVASIFFTVITQMLNPIVYTLRNTEMKKAIRRLMNRILFSGRELKASFVFE</sequence>